<sequence>MTAEKRSTVGSKSPQSSTSGQVSNPNLLINCMSEEHLMCNKTCNHQDSAGGNESGARGVKTGIDFSGIEPKPDSVWSNFDPKKLQSPERKLRAPVAQTWQHKPGEKERKGEEQKHQQIDKGKEKVNTGRSVAQRKEKEETGAGEFQHMIDEYELWEMQTYGGRYTWNNKQIGLARIYSKLDRVLKQKGLKVVLRKFNKKQFANVEEKEMEWRQKLEELQDKLKQKPQDEELQKMEKEAAKEYINASRIVMSFWDELKPAVQNGKWMVNGGREYTASRGYQWLRGQGEKFEAAPIIWSKFSVPKHSLISWLAWRGRLLTCDKLEKMQVAVDDPTCILCNKTRETGLHLFFACTFSQQLVNLIRKWLGIRIRDSLDRCVDARICFSQDGKDRIAKQIIDEVDEVKQSIKFRVIEADLMELYKTLIITDHVDTNGEDNLITWTLDYQKREELGPHQGTLLN</sequence>
<evidence type="ECO:0000259" key="2">
    <source>
        <dbReference type="Pfam" id="PF00407"/>
    </source>
</evidence>
<name>A0AAV1E737_OLDCO</name>
<dbReference type="AlphaFoldDB" id="A0AAV1E737"/>
<dbReference type="InterPro" id="IPR023393">
    <property type="entry name" value="START-like_dom_sf"/>
</dbReference>
<protein>
    <submittedName>
        <fullName evidence="4">OLC1v1015902C1</fullName>
    </submittedName>
</protein>
<reference evidence="4" key="1">
    <citation type="submission" date="2023-03" db="EMBL/GenBank/DDBJ databases">
        <authorList>
            <person name="Julca I."/>
        </authorList>
    </citation>
    <scope>NUCLEOTIDE SEQUENCE</scope>
</reference>
<feature type="domain" description="Reverse transcriptase zinc-binding" evidence="3">
    <location>
        <begin position="273"/>
        <end position="357"/>
    </location>
</feature>
<feature type="compositionally biased region" description="Basic and acidic residues" evidence="1">
    <location>
        <begin position="102"/>
        <end position="126"/>
    </location>
</feature>
<dbReference type="InterPro" id="IPR051761">
    <property type="entry name" value="MLP-like_ligand-binding"/>
</dbReference>
<organism evidence="4 5">
    <name type="scientific">Oldenlandia corymbosa var. corymbosa</name>
    <dbReference type="NCBI Taxonomy" id="529605"/>
    <lineage>
        <taxon>Eukaryota</taxon>
        <taxon>Viridiplantae</taxon>
        <taxon>Streptophyta</taxon>
        <taxon>Embryophyta</taxon>
        <taxon>Tracheophyta</taxon>
        <taxon>Spermatophyta</taxon>
        <taxon>Magnoliopsida</taxon>
        <taxon>eudicotyledons</taxon>
        <taxon>Gunneridae</taxon>
        <taxon>Pentapetalae</taxon>
        <taxon>asterids</taxon>
        <taxon>lamiids</taxon>
        <taxon>Gentianales</taxon>
        <taxon>Rubiaceae</taxon>
        <taxon>Rubioideae</taxon>
        <taxon>Spermacoceae</taxon>
        <taxon>Hedyotis-Oldenlandia complex</taxon>
        <taxon>Oldenlandia</taxon>
    </lineage>
</organism>
<dbReference type="Proteomes" id="UP001161247">
    <property type="component" value="Chromosome 8"/>
</dbReference>
<dbReference type="Pfam" id="PF00407">
    <property type="entry name" value="Bet_v_1"/>
    <property type="match status" value="1"/>
</dbReference>
<dbReference type="PANTHER" id="PTHR31907">
    <property type="entry name" value="MLP-LIKE PROTEIN 423"/>
    <property type="match status" value="1"/>
</dbReference>
<keyword evidence="5" id="KW-1185">Reference proteome</keyword>
<accession>A0AAV1E737</accession>
<feature type="compositionally biased region" description="Basic and acidic residues" evidence="1">
    <location>
        <begin position="80"/>
        <end position="91"/>
    </location>
</feature>
<dbReference type="EMBL" id="OX459125">
    <property type="protein sequence ID" value="CAI9115068.1"/>
    <property type="molecule type" value="Genomic_DNA"/>
</dbReference>
<evidence type="ECO:0000313" key="5">
    <source>
        <dbReference type="Proteomes" id="UP001161247"/>
    </source>
</evidence>
<dbReference type="SUPFAM" id="SSF55961">
    <property type="entry name" value="Bet v1-like"/>
    <property type="match status" value="1"/>
</dbReference>
<feature type="compositionally biased region" description="Polar residues" evidence="1">
    <location>
        <begin position="8"/>
        <end position="26"/>
    </location>
</feature>
<feature type="region of interest" description="Disordered" evidence="1">
    <location>
        <begin position="1"/>
        <end position="26"/>
    </location>
</feature>
<dbReference type="Pfam" id="PF13966">
    <property type="entry name" value="zf-RVT"/>
    <property type="match status" value="1"/>
</dbReference>
<evidence type="ECO:0000313" key="4">
    <source>
        <dbReference type="EMBL" id="CAI9115068.1"/>
    </source>
</evidence>
<evidence type="ECO:0000259" key="3">
    <source>
        <dbReference type="Pfam" id="PF13966"/>
    </source>
</evidence>
<dbReference type="InterPro" id="IPR026960">
    <property type="entry name" value="RVT-Znf"/>
</dbReference>
<dbReference type="InterPro" id="IPR000916">
    <property type="entry name" value="Bet_v_I/MLP"/>
</dbReference>
<proteinExistence type="predicted"/>
<dbReference type="Gene3D" id="3.30.530.20">
    <property type="match status" value="1"/>
</dbReference>
<feature type="domain" description="Bet v I/Major latex protein" evidence="2">
    <location>
        <begin position="383"/>
        <end position="456"/>
    </location>
</feature>
<evidence type="ECO:0000256" key="1">
    <source>
        <dbReference type="SAM" id="MobiDB-lite"/>
    </source>
</evidence>
<feature type="region of interest" description="Disordered" evidence="1">
    <location>
        <begin position="47"/>
        <end position="142"/>
    </location>
</feature>
<gene>
    <name evidence="4" type="ORF">OLC1_LOCUS21659</name>
</gene>
<dbReference type="GO" id="GO:0006952">
    <property type="term" value="P:defense response"/>
    <property type="evidence" value="ECO:0007669"/>
    <property type="project" value="InterPro"/>
</dbReference>